<dbReference type="Gene3D" id="1.25.40.10">
    <property type="entry name" value="Tetratricopeptide repeat domain"/>
    <property type="match status" value="4"/>
</dbReference>
<dbReference type="InterPro" id="IPR010491">
    <property type="entry name" value="PRP1_N"/>
</dbReference>
<evidence type="ECO:0000256" key="1">
    <source>
        <dbReference type="ARBA" id="ARBA00004123"/>
    </source>
</evidence>
<dbReference type="InterPro" id="IPR003107">
    <property type="entry name" value="HAT"/>
</dbReference>
<evidence type="ECO:0000256" key="4">
    <source>
        <dbReference type="ARBA" id="ARBA00023187"/>
    </source>
</evidence>
<evidence type="ECO:0000259" key="8">
    <source>
        <dbReference type="Pfam" id="PF06424"/>
    </source>
</evidence>
<organism evidence="9 10">
    <name type="scientific">Wickerhamomyces pijperi</name>
    <name type="common">Yeast</name>
    <name type="synonym">Pichia pijperi</name>
    <dbReference type="NCBI Taxonomy" id="599730"/>
    <lineage>
        <taxon>Eukaryota</taxon>
        <taxon>Fungi</taxon>
        <taxon>Dikarya</taxon>
        <taxon>Ascomycota</taxon>
        <taxon>Saccharomycotina</taxon>
        <taxon>Saccharomycetes</taxon>
        <taxon>Phaffomycetales</taxon>
        <taxon>Wickerhamomycetaceae</taxon>
        <taxon>Wickerhamomyces</taxon>
    </lineage>
</organism>
<dbReference type="Pfam" id="PF23240">
    <property type="entry name" value="HAT_PRP39_N"/>
    <property type="match status" value="1"/>
</dbReference>
<proteinExistence type="predicted"/>
<protein>
    <recommendedName>
        <fullName evidence="8">PRP1 splicing factor N-terminal domain-containing protein</fullName>
    </recommendedName>
</protein>
<dbReference type="SUPFAM" id="SSF48452">
    <property type="entry name" value="TPR-like"/>
    <property type="match status" value="4"/>
</dbReference>
<dbReference type="InterPro" id="IPR011990">
    <property type="entry name" value="TPR-like_helical_dom_sf"/>
</dbReference>
<evidence type="ECO:0000256" key="6">
    <source>
        <dbReference type="PROSITE-ProRule" id="PRU00339"/>
    </source>
</evidence>
<feature type="compositionally biased region" description="Acidic residues" evidence="7">
    <location>
        <begin position="47"/>
        <end position="62"/>
    </location>
</feature>
<comment type="caution">
    <text evidence="9">The sequence shown here is derived from an EMBL/GenBank/DDBJ whole genome shotgun (WGS) entry which is preliminary data.</text>
</comment>
<evidence type="ECO:0000313" key="10">
    <source>
        <dbReference type="Proteomes" id="UP000774326"/>
    </source>
</evidence>
<dbReference type="Pfam" id="PF06424">
    <property type="entry name" value="PRP1_N"/>
    <property type="match status" value="1"/>
</dbReference>
<gene>
    <name evidence="9" type="ORF">WICPIJ_002081</name>
</gene>
<feature type="repeat" description="TPR" evidence="6">
    <location>
        <begin position="799"/>
        <end position="832"/>
    </location>
</feature>
<name>A0A9P8QCE4_WICPI</name>
<feature type="region of interest" description="Disordered" evidence="7">
    <location>
        <begin position="1"/>
        <end position="76"/>
    </location>
</feature>
<keyword evidence="6" id="KW-0802">TPR repeat</keyword>
<evidence type="ECO:0000256" key="5">
    <source>
        <dbReference type="ARBA" id="ARBA00023242"/>
    </source>
</evidence>
<dbReference type="Proteomes" id="UP000774326">
    <property type="component" value="Unassembled WGS sequence"/>
</dbReference>
<dbReference type="InterPro" id="IPR045075">
    <property type="entry name" value="Syf1-like"/>
</dbReference>
<keyword evidence="3" id="KW-0677">Repeat</keyword>
<dbReference type="InterPro" id="IPR019734">
    <property type="entry name" value="TPR_rpt"/>
</dbReference>
<feature type="compositionally biased region" description="Acidic residues" evidence="7">
    <location>
        <begin position="104"/>
        <end position="113"/>
    </location>
</feature>
<reference evidence="9" key="2">
    <citation type="submission" date="2021-01" db="EMBL/GenBank/DDBJ databases">
        <authorList>
            <person name="Schikora-Tamarit M.A."/>
        </authorList>
    </citation>
    <scope>NUCLEOTIDE SEQUENCE</scope>
    <source>
        <strain evidence="9">CBS2887</strain>
    </source>
</reference>
<sequence>MERKSFLDQQPPPGYIAGIGRGATGFTTRADVGSSRTPYTSRQGGTDSDDEDNFKDADDDDGGLLSLRASLDREDEEADEIFKQVEERMRSRNTKRRRMGLDEINNESEEQDAQDGNNVSKISAQFVDLKHGLSAISVEEWTNLPEVGDLTKRNKRLRKEEQDNRRTYAAPDSLLASNMANSSSAMASSIDITALTSDRQKVFKSQIDSAVEFGQGPADEGINSQTYLSQIQTPSTTDPEEIQKLRTVLTQYTKSDPYKAEGWIARARLEETAQNFTIARKIISQGCSNCPRDESVWLESVRMTEIVDLRMAKVIIADAVRKNGKSVKLWTRACELERDHNDKKRVIRKALEQLYSSGELWKLLIQLEEETEEKVKIANRATQLVSDDVDLWLILIDLQTYEEGKKSLNSARKANAHNVRIWLRAVQLEYEHSGDLDKVAKLVKKTFKECPDLSRDQWIEQAILYEDKGIPAITEAIINEIFRQQEEEEEGQGSSYAQLTTESSKYADHIHIYRSFLNQIVVKFPKKAAPWRNLISLYKAHFPLAELYGLFEKIITNFPKNATFRLMYSKEVWKSGNDITKAKEILNDSIKTLATNADIWLALIKLESLSPQSSSVVEELFQKAKVTVSNERIWYKYITYLRQQGDIPKALEVASEALSQYENCFKLHLQKSQLLAGLNQHQKAREVLSVATKLIPNSVPLWTNLSTIDLQLGNKIKSRSDLDIALLKNPANELLLYHQLLLEVNLATPPQQIQQILTRSLKLQPNSPLLWSFKLRQNTNKSLRKTLYTDALSATDNHPRILLEVGRDFYKDGKLDKAQRWFERAIEGDETFGDSYVWLGLLLKKSNGDFESLKKKVMDVEPNRGEVWISVAKNIQNLNLSAEKVLDIATELIDK</sequence>
<evidence type="ECO:0000256" key="2">
    <source>
        <dbReference type="ARBA" id="ARBA00022664"/>
    </source>
</evidence>
<accession>A0A9P8QCE4</accession>
<feature type="domain" description="PRP1 splicing factor N-terminal" evidence="8">
    <location>
        <begin position="11"/>
        <end position="153"/>
    </location>
</feature>
<keyword evidence="10" id="KW-1185">Reference proteome</keyword>
<dbReference type="GO" id="GO:0046540">
    <property type="term" value="C:U4/U6 x U5 tri-snRNP complex"/>
    <property type="evidence" value="ECO:0007669"/>
    <property type="project" value="TreeGrafter"/>
</dbReference>
<dbReference type="SMART" id="SM00386">
    <property type="entry name" value="HAT"/>
    <property type="match status" value="8"/>
</dbReference>
<keyword evidence="2" id="KW-0507">mRNA processing</keyword>
<dbReference type="SMART" id="SM00028">
    <property type="entry name" value="TPR"/>
    <property type="match status" value="5"/>
</dbReference>
<dbReference type="EMBL" id="JAEUBG010001129">
    <property type="protein sequence ID" value="KAH3686920.1"/>
    <property type="molecule type" value="Genomic_DNA"/>
</dbReference>
<feature type="region of interest" description="Disordered" evidence="7">
    <location>
        <begin position="89"/>
        <end position="118"/>
    </location>
</feature>
<dbReference type="PANTHER" id="PTHR11246">
    <property type="entry name" value="PRE-MRNA SPLICING FACTOR"/>
    <property type="match status" value="1"/>
</dbReference>
<evidence type="ECO:0000256" key="7">
    <source>
        <dbReference type="SAM" id="MobiDB-lite"/>
    </source>
</evidence>
<dbReference type="GO" id="GO:0000244">
    <property type="term" value="P:spliceosomal tri-snRNP complex assembly"/>
    <property type="evidence" value="ECO:0007669"/>
    <property type="project" value="TreeGrafter"/>
</dbReference>
<dbReference type="PROSITE" id="PS50005">
    <property type="entry name" value="TPR"/>
    <property type="match status" value="1"/>
</dbReference>
<feature type="compositionally biased region" description="Polar residues" evidence="7">
    <location>
        <begin position="34"/>
        <end position="46"/>
    </location>
</feature>
<keyword evidence="5" id="KW-0539">Nucleus</keyword>
<evidence type="ECO:0000313" key="9">
    <source>
        <dbReference type="EMBL" id="KAH3686920.1"/>
    </source>
</evidence>
<reference evidence="9" key="1">
    <citation type="journal article" date="2021" name="Open Biol.">
        <title>Shared evolutionary footprints suggest mitochondrial oxidative damage underlies multiple complex I losses in fungi.</title>
        <authorList>
            <person name="Schikora-Tamarit M.A."/>
            <person name="Marcet-Houben M."/>
            <person name="Nosek J."/>
            <person name="Gabaldon T."/>
        </authorList>
    </citation>
    <scope>NUCLEOTIDE SEQUENCE</scope>
    <source>
        <strain evidence="9">CBS2887</strain>
    </source>
</reference>
<dbReference type="OrthoDB" id="440128at2759"/>
<evidence type="ECO:0000256" key="3">
    <source>
        <dbReference type="ARBA" id="ARBA00022737"/>
    </source>
</evidence>
<dbReference type="AlphaFoldDB" id="A0A9P8QCE4"/>
<dbReference type="GO" id="GO:0071013">
    <property type="term" value="C:catalytic step 2 spliceosome"/>
    <property type="evidence" value="ECO:0007669"/>
    <property type="project" value="TreeGrafter"/>
</dbReference>
<keyword evidence="4" id="KW-0508">mRNA splicing</keyword>
<comment type="subcellular location">
    <subcellularLocation>
        <location evidence="1">Nucleus</location>
    </subcellularLocation>
</comment>
<dbReference type="PANTHER" id="PTHR11246:SF1">
    <property type="entry name" value="PRE-MRNA-PROCESSING FACTOR 6"/>
    <property type="match status" value="1"/>
</dbReference>